<evidence type="ECO:0000313" key="4">
    <source>
        <dbReference type="Proteomes" id="UP001151516"/>
    </source>
</evidence>
<dbReference type="InterPro" id="IPR029052">
    <property type="entry name" value="Metallo-depent_PP-like"/>
</dbReference>
<name>A0A9W8GPJ2_9FUNG</name>
<dbReference type="PANTHER" id="PTHR22953">
    <property type="entry name" value="ACID PHOSPHATASE RELATED"/>
    <property type="match status" value="1"/>
</dbReference>
<gene>
    <name evidence="3" type="ORF">IWW39_000318</name>
</gene>
<dbReference type="PANTHER" id="PTHR22953:SF153">
    <property type="entry name" value="PURPLE ACID PHOSPHATASE"/>
    <property type="match status" value="1"/>
</dbReference>
<feature type="domain" description="Calcineurin-like phosphoesterase" evidence="2">
    <location>
        <begin position="120"/>
        <end position="333"/>
    </location>
</feature>
<dbReference type="Pfam" id="PF00149">
    <property type="entry name" value="Metallophos"/>
    <property type="match status" value="1"/>
</dbReference>
<dbReference type="GO" id="GO:0003993">
    <property type="term" value="F:acid phosphatase activity"/>
    <property type="evidence" value="ECO:0007669"/>
    <property type="project" value="InterPro"/>
</dbReference>
<sequence>MSSTALGLMDDWVVVSHGFQKLPMVFEHGQEHYYIVWETSKPANESSLEWWTDATSSDRQSSAHYVVEAQYKMLDKSHHRYSAILGPVGLASKVHYRCTTSTASTKEYIIARRSETELTRILVISDNQNEDDVFRQVLTAAQHHYGRGIVPDAILHAGDSVQHAERLEDWKNQLFSPLEDAGGYQHRSPMIFVSGNHDHDKARTPDNWNVYADMYHGIMTTEGLGAPEVVNGKYHCFYHAVSLGSARIISLDAECPSAEQSAFLERELQSEAFQSARHRIVTMHIAPYIEFWDPYTWNEKGEKHWGEHVRLEYDPLFRQYNVDLVISGHQHNYQRGTVQRNSKSTDGGSITYAIVGGAGGGLDLVQVEDWSMYSVTYLDHHFVSLEIENRELRWTAKNRAGEIIDHFSIVR</sequence>
<keyword evidence="4" id="KW-1185">Reference proteome</keyword>
<dbReference type="Proteomes" id="UP001151516">
    <property type="component" value="Unassembled WGS sequence"/>
</dbReference>
<proteinExistence type="predicted"/>
<dbReference type="SUPFAM" id="SSF56300">
    <property type="entry name" value="Metallo-dependent phosphatases"/>
    <property type="match status" value="1"/>
</dbReference>
<reference evidence="3" key="1">
    <citation type="submission" date="2022-07" db="EMBL/GenBank/DDBJ databases">
        <title>Phylogenomic reconstructions and comparative analyses of Kickxellomycotina fungi.</title>
        <authorList>
            <person name="Reynolds N.K."/>
            <person name="Stajich J.E."/>
            <person name="Barry K."/>
            <person name="Grigoriev I.V."/>
            <person name="Crous P."/>
            <person name="Smith M.E."/>
        </authorList>
    </citation>
    <scope>NUCLEOTIDE SEQUENCE</scope>
    <source>
        <strain evidence="3">CBS 109367</strain>
    </source>
</reference>
<evidence type="ECO:0000256" key="1">
    <source>
        <dbReference type="ARBA" id="ARBA00022729"/>
    </source>
</evidence>
<evidence type="ECO:0000313" key="3">
    <source>
        <dbReference type="EMBL" id="KAJ2690959.1"/>
    </source>
</evidence>
<dbReference type="AlphaFoldDB" id="A0A9W8GPJ2"/>
<dbReference type="InterPro" id="IPR004843">
    <property type="entry name" value="Calcineurin-like_PHP"/>
</dbReference>
<dbReference type="EMBL" id="JANBTX010000005">
    <property type="protein sequence ID" value="KAJ2690959.1"/>
    <property type="molecule type" value="Genomic_DNA"/>
</dbReference>
<evidence type="ECO:0000259" key="2">
    <source>
        <dbReference type="Pfam" id="PF00149"/>
    </source>
</evidence>
<comment type="caution">
    <text evidence="3">The sequence shown here is derived from an EMBL/GenBank/DDBJ whole genome shotgun (WGS) entry which is preliminary data.</text>
</comment>
<keyword evidence="1" id="KW-0732">Signal</keyword>
<dbReference type="OrthoDB" id="45007at2759"/>
<accession>A0A9W8GPJ2</accession>
<dbReference type="Gene3D" id="3.60.21.10">
    <property type="match status" value="1"/>
</dbReference>
<protein>
    <recommendedName>
        <fullName evidence="2">Calcineurin-like phosphoesterase domain-containing protein</fullName>
    </recommendedName>
</protein>
<dbReference type="InterPro" id="IPR039331">
    <property type="entry name" value="PAPs-like"/>
</dbReference>
<organism evidence="3 4">
    <name type="scientific">Coemansia spiralis</name>
    <dbReference type="NCBI Taxonomy" id="417178"/>
    <lineage>
        <taxon>Eukaryota</taxon>
        <taxon>Fungi</taxon>
        <taxon>Fungi incertae sedis</taxon>
        <taxon>Zoopagomycota</taxon>
        <taxon>Kickxellomycotina</taxon>
        <taxon>Kickxellomycetes</taxon>
        <taxon>Kickxellales</taxon>
        <taxon>Kickxellaceae</taxon>
        <taxon>Coemansia</taxon>
    </lineage>
</organism>